<keyword evidence="7 10" id="KW-0030">Aminoacyl-tRNA synthetase</keyword>
<feature type="binding site" evidence="10">
    <location>
        <position position="545"/>
    </location>
    <ligand>
        <name>ATP</name>
        <dbReference type="ChEBI" id="CHEBI:30616"/>
    </ligand>
</feature>
<dbReference type="Gene3D" id="3.90.740.10">
    <property type="entry name" value="Valyl/Leucyl/Isoleucyl-tRNA synthetase, editing domain"/>
    <property type="match status" value="1"/>
</dbReference>
<protein>
    <recommendedName>
        <fullName evidence="10">Valine--tRNA ligase</fullName>
        <ecNumber evidence="10">6.1.1.9</ecNumber>
    </recommendedName>
    <alternativeName>
        <fullName evidence="10">Valyl-tRNA synthetase</fullName>
        <shortName evidence="10">ValRS</shortName>
    </alternativeName>
</protein>
<dbReference type="PANTHER" id="PTHR11946:SF93">
    <property type="entry name" value="VALINE--TRNA LIGASE, CHLOROPLASTIC_MITOCHONDRIAL 2"/>
    <property type="match status" value="1"/>
</dbReference>
<organism evidence="14 15">
    <name type="scientific">Candidatus Uhrbacteria bacterium CG10_big_fil_rev_8_21_14_0_10_50_16</name>
    <dbReference type="NCBI Taxonomy" id="1975039"/>
    <lineage>
        <taxon>Bacteria</taxon>
        <taxon>Candidatus Uhriibacteriota</taxon>
    </lineage>
</organism>
<dbReference type="EMBL" id="PCYM01000010">
    <property type="protein sequence ID" value="PIR47260.1"/>
    <property type="molecule type" value="Genomic_DNA"/>
</dbReference>
<keyword evidence="6 10" id="KW-0175">Coiled coil</keyword>
<dbReference type="InterPro" id="IPR037118">
    <property type="entry name" value="Val-tRNA_synth_C_sf"/>
</dbReference>
<dbReference type="NCBIfam" id="NF004349">
    <property type="entry name" value="PRK05729.1"/>
    <property type="match status" value="1"/>
</dbReference>
<dbReference type="SUPFAM" id="SSF52374">
    <property type="entry name" value="Nucleotidylyl transferase"/>
    <property type="match status" value="1"/>
</dbReference>
<dbReference type="InterPro" id="IPR013155">
    <property type="entry name" value="M/V/L/I-tRNA-synth_anticd-bd"/>
</dbReference>
<dbReference type="PRINTS" id="PR00986">
    <property type="entry name" value="TRNASYNTHVAL"/>
</dbReference>
<evidence type="ECO:0000256" key="10">
    <source>
        <dbReference type="HAMAP-Rule" id="MF_02004"/>
    </source>
</evidence>
<proteinExistence type="inferred from homology"/>
<keyword evidence="3 10" id="KW-0547">Nucleotide-binding</keyword>
<evidence type="ECO:0000256" key="9">
    <source>
        <dbReference type="ARBA" id="ARBA00060830"/>
    </source>
</evidence>
<dbReference type="GO" id="GO:0005524">
    <property type="term" value="F:ATP binding"/>
    <property type="evidence" value="ECO:0007669"/>
    <property type="project" value="UniProtKB-UniRule"/>
</dbReference>
<feature type="domain" description="Aminoacyl-tRNA synthetase class Ia" evidence="11">
    <location>
        <begin position="23"/>
        <end position="445"/>
    </location>
</feature>
<comment type="domain">
    <text evidence="10">The C-terminal coiled-coil domain is crucial for aminoacylation activity.</text>
</comment>
<comment type="catalytic activity">
    <reaction evidence="8 10">
        <text>tRNA(Val) + L-valine + ATP = L-valyl-tRNA(Val) + AMP + diphosphate</text>
        <dbReference type="Rhea" id="RHEA:10704"/>
        <dbReference type="Rhea" id="RHEA-COMP:9672"/>
        <dbReference type="Rhea" id="RHEA-COMP:9708"/>
        <dbReference type="ChEBI" id="CHEBI:30616"/>
        <dbReference type="ChEBI" id="CHEBI:33019"/>
        <dbReference type="ChEBI" id="CHEBI:57762"/>
        <dbReference type="ChEBI" id="CHEBI:78442"/>
        <dbReference type="ChEBI" id="CHEBI:78537"/>
        <dbReference type="ChEBI" id="CHEBI:456215"/>
        <dbReference type="EC" id="6.1.1.9"/>
    </reaction>
</comment>
<dbReference type="InterPro" id="IPR014729">
    <property type="entry name" value="Rossmann-like_a/b/a_fold"/>
</dbReference>
<dbReference type="CDD" id="cd07962">
    <property type="entry name" value="Anticodon_Ia_Val"/>
    <property type="match status" value="1"/>
</dbReference>
<dbReference type="CDD" id="cd00817">
    <property type="entry name" value="ValRS_core"/>
    <property type="match status" value="1"/>
</dbReference>
<keyword evidence="5 10" id="KW-0648">Protein biosynthesis</keyword>
<feature type="domain" description="Valyl-tRNA synthetase tRNA-binding arm" evidence="13">
    <location>
        <begin position="826"/>
        <end position="888"/>
    </location>
</feature>
<dbReference type="HAMAP" id="MF_02004">
    <property type="entry name" value="Val_tRNA_synth_type1"/>
    <property type="match status" value="1"/>
</dbReference>
<dbReference type="InterPro" id="IPR009008">
    <property type="entry name" value="Val/Leu/Ile-tRNA-synth_edit"/>
</dbReference>
<comment type="subcellular location">
    <subcellularLocation>
        <location evidence="10">Cytoplasm</location>
    </subcellularLocation>
</comment>
<evidence type="ECO:0000256" key="6">
    <source>
        <dbReference type="ARBA" id="ARBA00023054"/>
    </source>
</evidence>
<feature type="domain" description="Methionyl/Valyl/Leucyl/Isoleucyl-tRNA synthetase anticodon-binding" evidence="12">
    <location>
        <begin position="624"/>
        <end position="768"/>
    </location>
</feature>
<dbReference type="FunFam" id="1.10.287.380:FF:000001">
    <property type="entry name" value="Valine--tRNA ligase"/>
    <property type="match status" value="1"/>
</dbReference>
<comment type="caution">
    <text evidence="14">The sequence shown here is derived from an EMBL/GenBank/DDBJ whole genome shotgun (WGS) entry which is preliminary data.</text>
</comment>
<dbReference type="GO" id="GO:0005829">
    <property type="term" value="C:cytosol"/>
    <property type="evidence" value="ECO:0007669"/>
    <property type="project" value="TreeGrafter"/>
</dbReference>
<keyword evidence="2 10" id="KW-0436">Ligase</keyword>
<keyword evidence="1 10" id="KW-0963">Cytoplasm</keyword>
<evidence type="ECO:0000256" key="3">
    <source>
        <dbReference type="ARBA" id="ARBA00022741"/>
    </source>
</evidence>
<dbReference type="Pfam" id="PF00133">
    <property type="entry name" value="tRNA-synt_1"/>
    <property type="match status" value="2"/>
</dbReference>
<evidence type="ECO:0000256" key="4">
    <source>
        <dbReference type="ARBA" id="ARBA00022840"/>
    </source>
</evidence>
<evidence type="ECO:0000259" key="11">
    <source>
        <dbReference type="Pfam" id="PF00133"/>
    </source>
</evidence>
<dbReference type="InterPro" id="IPR010978">
    <property type="entry name" value="tRNA-bd_arm"/>
</dbReference>
<dbReference type="GO" id="GO:0002161">
    <property type="term" value="F:aminoacyl-tRNA deacylase activity"/>
    <property type="evidence" value="ECO:0007669"/>
    <property type="project" value="InterPro"/>
</dbReference>
<accession>A0A2H0RLB7</accession>
<dbReference type="AlphaFoldDB" id="A0A2H0RLB7"/>
<feature type="domain" description="Aminoacyl-tRNA synthetase class Ia" evidence="11">
    <location>
        <begin position="459"/>
        <end position="582"/>
    </location>
</feature>
<comment type="similarity">
    <text evidence="9 10">Belongs to the class-I aminoacyl-tRNA synthetase family. ValS type 1 subfamily.</text>
</comment>
<dbReference type="Pfam" id="PF08264">
    <property type="entry name" value="Anticodon_1"/>
    <property type="match status" value="1"/>
</dbReference>
<dbReference type="Gene3D" id="1.10.730.10">
    <property type="entry name" value="Isoleucyl-tRNA Synthetase, Domain 1"/>
    <property type="match status" value="1"/>
</dbReference>
<dbReference type="SUPFAM" id="SSF47323">
    <property type="entry name" value="Anticodon-binding domain of a subclass of class I aminoacyl-tRNA synthetases"/>
    <property type="match status" value="1"/>
</dbReference>
<dbReference type="EC" id="6.1.1.9" evidence="10"/>
<sequence>MPELPKAYEPSKQEDEIALKERESGLYSPENLPGNRTEVFSMVLPPPNATGTLHMGHAVMLAIQDILVRFARMQGKKTLWVPGTDHAAIATQVKVEKLLMKEEGKTRFDLGREVFLGRVDAFVEESRATIQHQVRSMGCSIDWTREAFTLDEPRNLAVRTMFKKMYDDGLIYRGYRVINWDPVGQTVISDDELVSKERAGKLYTFKYSKDFPITIATTRPETKVGDTAVAVHPSDERYKTFVGKTFNVLFAGAELKIKIIADEEVDPTFGTGALGVTPAHSVIDEGMAKRHNLEMIQVIDEQANMTEVAGTLVAGLPVLEARENIVAWLKDEGLLEAEEETTQMIATAERTGAVIEPLPKLQWFVDVEKEFAFKQSKHHPISALNDGEKVTLKSLMQHVVETKEVKIVPESFEKTYFHWINNLRPWCISRQLWYGHRVPAWYRGEDVFVGVDAPEGEGWIQDEDTLDTWFSAGMWTFSTLGWPNADAPDVQMYHPTTLLETGRDILFFWVARMILMSTYALGEVPFRYAYLHGMVRDDQGRKMSKSLDNIIDPLTMKETYGADATRLSLVVGSTPGNDVKLSEEKIAGFRNFVNKLWNIARFVFMSVSDVHKIDSAPAPVTDADAWILWELNRLIAGIPFMIGEPNFQLSLAAERLRDVTWSDFADWYVEVAKVQLQDPALKESTEDMLLYVLQCLLKMWHPYMPFVTTRLWEEFGSDKMLLIEDWPEIVSTDTKSPAVVNFENAKEIVTAIRATRASYKIDPVKTVDAIVTGETVDAMTATVEIIKRLGRVGTLTLRAGVERPEGSVSLVAGGHTIYIPLAGVIDLAAEKTRLQAELASVEAYTKSVGAKLNNQGFVDNAPAEAVQKEQEKLAEATARRDALQQQLEAFS</sequence>
<dbReference type="Pfam" id="PF10458">
    <property type="entry name" value="Val_tRNA-synt_C"/>
    <property type="match status" value="1"/>
</dbReference>
<gene>
    <name evidence="10" type="primary">valS</name>
    <name evidence="14" type="ORF">COV06_04210</name>
</gene>
<comment type="subunit">
    <text evidence="10">Monomer.</text>
</comment>
<dbReference type="InterPro" id="IPR019499">
    <property type="entry name" value="Val-tRNA_synth_tRNA-bd"/>
</dbReference>
<dbReference type="NCBIfam" id="TIGR00422">
    <property type="entry name" value="valS"/>
    <property type="match status" value="1"/>
</dbReference>
<evidence type="ECO:0000313" key="15">
    <source>
        <dbReference type="Proteomes" id="UP000230084"/>
    </source>
</evidence>
<dbReference type="SUPFAM" id="SSF50677">
    <property type="entry name" value="ValRS/IleRS/LeuRS editing domain"/>
    <property type="match status" value="1"/>
</dbReference>
<keyword evidence="4 10" id="KW-0067">ATP-binding</keyword>
<feature type="short sequence motif" description="'KMSKS' region" evidence="10">
    <location>
        <begin position="542"/>
        <end position="546"/>
    </location>
</feature>
<dbReference type="GO" id="GO:0006438">
    <property type="term" value="P:valyl-tRNA aminoacylation"/>
    <property type="evidence" value="ECO:0007669"/>
    <property type="project" value="UniProtKB-UniRule"/>
</dbReference>
<dbReference type="InterPro" id="IPR009080">
    <property type="entry name" value="tRNAsynth_Ia_anticodon-bd"/>
</dbReference>
<name>A0A2H0RLB7_9BACT</name>
<dbReference type="InterPro" id="IPR002303">
    <property type="entry name" value="Valyl-tRNA_ligase"/>
</dbReference>
<evidence type="ECO:0000256" key="1">
    <source>
        <dbReference type="ARBA" id="ARBA00022490"/>
    </source>
</evidence>
<dbReference type="Gene3D" id="3.40.50.620">
    <property type="entry name" value="HUPs"/>
    <property type="match status" value="3"/>
</dbReference>
<dbReference type="InterPro" id="IPR033705">
    <property type="entry name" value="Anticodon_Ia_Val"/>
</dbReference>
<comment type="function">
    <text evidence="10">Catalyzes the attachment of valine to tRNA(Val). As ValRS can inadvertently accommodate and process structurally similar amino acids such as threonine, to avoid such errors, it has a 'posttransfer' editing activity that hydrolyzes mischarged Thr-tRNA(Val) in a tRNA-dependent manner.</text>
</comment>
<dbReference type="GO" id="GO:0004832">
    <property type="term" value="F:valine-tRNA ligase activity"/>
    <property type="evidence" value="ECO:0007669"/>
    <property type="project" value="UniProtKB-UniRule"/>
</dbReference>
<dbReference type="PROSITE" id="PS00178">
    <property type="entry name" value="AA_TRNA_LIGASE_I"/>
    <property type="match status" value="1"/>
</dbReference>
<dbReference type="InterPro" id="IPR002300">
    <property type="entry name" value="aa-tRNA-synth_Ia"/>
</dbReference>
<dbReference type="Proteomes" id="UP000230084">
    <property type="component" value="Unassembled WGS sequence"/>
</dbReference>
<evidence type="ECO:0000256" key="8">
    <source>
        <dbReference type="ARBA" id="ARBA00047552"/>
    </source>
</evidence>
<comment type="domain">
    <text evidence="10">ValRS has two distinct active sites: one for aminoacylation and one for editing. The misactivated threonine is translocated from the active site to the editing site.</text>
</comment>
<reference evidence="14 15" key="1">
    <citation type="submission" date="2017-09" db="EMBL/GenBank/DDBJ databases">
        <title>Depth-based differentiation of microbial function through sediment-hosted aquifers and enrichment of novel symbionts in the deep terrestrial subsurface.</title>
        <authorList>
            <person name="Probst A.J."/>
            <person name="Ladd B."/>
            <person name="Jarett J.K."/>
            <person name="Geller-Mcgrath D.E."/>
            <person name="Sieber C.M."/>
            <person name="Emerson J.B."/>
            <person name="Anantharaman K."/>
            <person name="Thomas B.C."/>
            <person name="Malmstrom R."/>
            <person name="Stieglmeier M."/>
            <person name="Klingl A."/>
            <person name="Woyke T."/>
            <person name="Ryan C.M."/>
            <person name="Banfield J.F."/>
        </authorList>
    </citation>
    <scope>NUCLEOTIDE SEQUENCE [LARGE SCALE GENOMIC DNA]</scope>
    <source>
        <strain evidence="14">CG10_big_fil_rev_8_21_14_0_10_50_16</strain>
    </source>
</reference>
<evidence type="ECO:0000259" key="12">
    <source>
        <dbReference type="Pfam" id="PF08264"/>
    </source>
</evidence>
<evidence type="ECO:0000256" key="2">
    <source>
        <dbReference type="ARBA" id="ARBA00022598"/>
    </source>
</evidence>
<dbReference type="PANTHER" id="PTHR11946">
    <property type="entry name" value="VALYL-TRNA SYNTHETASES"/>
    <property type="match status" value="1"/>
</dbReference>
<dbReference type="Gene3D" id="1.10.287.380">
    <property type="entry name" value="Valyl-tRNA synthetase, C-terminal domain"/>
    <property type="match status" value="1"/>
</dbReference>
<evidence type="ECO:0000259" key="13">
    <source>
        <dbReference type="Pfam" id="PF10458"/>
    </source>
</evidence>
<dbReference type="SUPFAM" id="SSF46589">
    <property type="entry name" value="tRNA-binding arm"/>
    <property type="match status" value="1"/>
</dbReference>
<comment type="caution">
    <text evidence="10">Lacks conserved residue(s) required for the propagation of feature annotation.</text>
</comment>
<evidence type="ECO:0000256" key="5">
    <source>
        <dbReference type="ARBA" id="ARBA00022917"/>
    </source>
</evidence>
<evidence type="ECO:0000313" key="14">
    <source>
        <dbReference type="EMBL" id="PIR47260.1"/>
    </source>
</evidence>
<evidence type="ECO:0000256" key="7">
    <source>
        <dbReference type="ARBA" id="ARBA00023146"/>
    </source>
</evidence>
<dbReference type="InterPro" id="IPR001412">
    <property type="entry name" value="aa-tRNA-synth_I_CS"/>
</dbReference>